<feature type="compositionally biased region" description="Basic and acidic residues" evidence="1">
    <location>
        <begin position="1919"/>
        <end position="1942"/>
    </location>
</feature>
<evidence type="ECO:0000313" key="4">
    <source>
        <dbReference type="Proteomes" id="UP000588586"/>
    </source>
</evidence>
<dbReference type="InterPro" id="IPR013264">
    <property type="entry name" value="DNAG_N"/>
</dbReference>
<dbReference type="SUPFAM" id="SSF52540">
    <property type="entry name" value="P-loop containing nucleoside triphosphate hydrolases"/>
    <property type="match status" value="2"/>
</dbReference>
<evidence type="ECO:0000313" key="3">
    <source>
        <dbReference type="EMBL" id="NNM46962.1"/>
    </source>
</evidence>
<dbReference type="GO" id="GO:0005737">
    <property type="term" value="C:cytoplasm"/>
    <property type="evidence" value="ECO:0007669"/>
    <property type="project" value="TreeGrafter"/>
</dbReference>
<dbReference type="SMART" id="SM00493">
    <property type="entry name" value="TOPRIM"/>
    <property type="match status" value="1"/>
</dbReference>
<accession>A0A849HIB4</accession>
<dbReference type="InterPro" id="IPR006171">
    <property type="entry name" value="TOPRIM_dom"/>
</dbReference>
<sequence>MSIHKLTAGSGYDYLTRQVAAQDVTEKGHTGLASYYAAKGEAPGQWVGSGMAGIDGLSAGDVVTAEQMQALFGSGHHPLAQQRRDQLQGPDLTDKDYQAVTRLGVPYKVYSGDVSAFRLEVAQRIAELNLSRGVTGTAVREVAVSVEERARIRSEVAVEFFRKEHGRDPADAREIAATIAKHSRPRTTAVAGYDLTFSPVKSVSTLWAIADPATAARIERAHQAAIKDALTFLEEHALFTRLGTNGVRQVNVRGLVATAFTHRDSRAGDPDLHTHVAVANKVQTDDGRWLSIDGRVLFKANVSASEQYNTSLEKHLRADLSLRFEDRPNPDARKRPVREVVGVDPRLNERWSARRASIEARRAELAQQFQATHGRPPTEVESIQLAQQATLETREAKKAPRSLAEQRQSWHQQAVEVLGDESALASMVRSTMASHAPAPTTLDEAWMTGTAEQIVATVEARRSTWQVWHVRAEALRRARSADLPAADVDRVADALVDQALRRHSVRLSPDGDGISAPAQLRRRDDQSVYTVHGAEHYTSSRVLAAEQRLVAAAGRADGHRISLEAVDLALLETAANGVTLNAGQVALVRGMATSGARLQLAIAPAGAGKTTAMRALARAWENGGGVIIGLAPSAAAAAALRDQIATDASVHTDTLAKLTYELANGQVPEWATQIGPDTLVVIDEAGMADTLSLDVAVDWITARGGSVRLIGDDQQLAAIGAGGVLRDIDATCGALRLTELMRFADAAEGAASLALREGQTDALGFYLDHGRVHVGDLATMTEDVFTAWEADRAAGLDAIMLAPTRDLVSDLNSRARAHRLEHAHPIERASRAVALADGNQASVGDLVITRANDRRLRVTASDWVKNGDRWTVLGAHSPAAGAGSLTVQHTRSGRIITLPADYVATSTELGYATTVHGAQGVSVDAVHGLATGQESRQQLYTMLTRGRLANHVYLEVVSDGDPHNAIRPDSIAPPTATELLERVLARDDSPFSATTLARQAADPGTQLGQATTRYTDALYVAAEELLPRETLKGLERAAEAVADGLTGDPAWPTLRAHLILLAATGPDPAVALANAAHGRELDTAGDRAAVLDWRLDDTGLRTCGRGPLPWIPAIPPRLAEHPQWGPYLRQRADLVSDLAARVRAGAEAGPTAAWARQGAARPEATTLGDVAVWRAAMQVPENDRRPTGAPQLQKAPARWQQRLDSAVVGDRSPALQEWGELLRRTAPAAAGDDFAPLLAERLAAMSRAGLDTRRLLGNAIREGALPDDHAAAALWWRMSRHIAPAVAQEVDRAHNLSSDWVSDLAAKVGATGLEQFRSSSWWPALVSSVDQALQRGWSLEALLGVAVVDDSDTDPAQAMVWRLSVLTDPPPAAEDLDIPHPDDDAPHDIWDVDPGAEAPHPGSPEAWLPPEGGGTEPGLAPLELLEPELEDLEENLALVDQPELSIDAQLQLAALERSVMRPLQPSDAEIELQVARAAELHFAPVTAARMLEINQLTLDYYRQRYDGSWAQQYLTERLGQDPARTPGLRPGYAPAGWTSLVAHLRRLGVTDEEMTAAGVTAAARTGRLIDRFRDRAVMPIVHEGDVLGFVARRNPGLEDDDKSGPKYLNTADTALFHKGAQVFGLVPELDSAVATLVLVEGPLDAWAVTLATGGRHIGVAPLGTSLTDEQAAQIAAIGRPLVVATDADLAGRVAAERDYWLLTQHGLDPGAATFPAGLDPAGILARDGAAALERALVTAKPLGDILLDERLTHLAGDVTLHDAAHVLAARPEQHWIPGIDAVASRLTLSPAAARSRLAASVLEWNRDPRAAARARLDDTARVKDRLTAALKETPTQRWAALASEVDPRLTSQTDWPALAAMMQLAHNDGHDVPATVRRLVDDEPLAELPAQDLRYRLVATLPIDVAPSAPPSVPARPPGPDKEHADRATKSQRRPEPRPPRR</sequence>
<dbReference type="Gene3D" id="3.90.980.10">
    <property type="entry name" value="DNA primase, catalytic core, N-terminal domain"/>
    <property type="match status" value="1"/>
</dbReference>
<dbReference type="Gene3D" id="3.40.1360.10">
    <property type="match status" value="1"/>
</dbReference>
<dbReference type="Pfam" id="PF08751">
    <property type="entry name" value="TrwC"/>
    <property type="match status" value="1"/>
</dbReference>
<dbReference type="PANTHER" id="PTHR30313">
    <property type="entry name" value="DNA PRIMASE"/>
    <property type="match status" value="1"/>
</dbReference>
<comment type="caution">
    <text evidence="3">The sequence shown here is derived from an EMBL/GenBank/DDBJ whole genome shotgun (WGS) entry which is preliminary data.</text>
</comment>
<dbReference type="Pfam" id="PF13155">
    <property type="entry name" value="Toprim_2"/>
    <property type="match status" value="1"/>
</dbReference>
<evidence type="ECO:0000259" key="2">
    <source>
        <dbReference type="PROSITE" id="PS50880"/>
    </source>
</evidence>
<dbReference type="EMBL" id="JABEPQ010000002">
    <property type="protein sequence ID" value="NNM46962.1"/>
    <property type="molecule type" value="Genomic_DNA"/>
</dbReference>
<dbReference type="SUPFAM" id="SSF55464">
    <property type="entry name" value="Origin of replication-binding domain, RBD-like"/>
    <property type="match status" value="1"/>
</dbReference>
<dbReference type="InterPro" id="IPR037068">
    <property type="entry name" value="DNA_primase_core_N_sf"/>
</dbReference>
<organism evidence="3 4">
    <name type="scientific">Knoellia koreensis</name>
    <dbReference type="NCBI Taxonomy" id="2730921"/>
    <lineage>
        <taxon>Bacteria</taxon>
        <taxon>Bacillati</taxon>
        <taxon>Actinomycetota</taxon>
        <taxon>Actinomycetes</taxon>
        <taxon>Micrococcales</taxon>
        <taxon>Intrasporangiaceae</taxon>
        <taxon>Knoellia</taxon>
    </lineage>
</organism>
<dbReference type="PANTHER" id="PTHR30313:SF2">
    <property type="entry name" value="DNA PRIMASE"/>
    <property type="match status" value="1"/>
</dbReference>
<dbReference type="PROSITE" id="PS50880">
    <property type="entry name" value="TOPRIM"/>
    <property type="match status" value="1"/>
</dbReference>
<dbReference type="CDD" id="cd18809">
    <property type="entry name" value="SF1_C_RecD"/>
    <property type="match status" value="1"/>
</dbReference>
<dbReference type="RefSeq" id="WP_171243993.1">
    <property type="nucleotide sequence ID" value="NZ_JABEPQ010000002.1"/>
</dbReference>
<name>A0A849HIB4_9MICO</name>
<feature type="region of interest" description="Disordered" evidence="1">
    <location>
        <begin position="1903"/>
        <end position="1942"/>
    </location>
</feature>
<proteinExistence type="predicted"/>
<dbReference type="Gene3D" id="2.30.30.940">
    <property type="match status" value="1"/>
</dbReference>
<reference evidence="3 4" key="1">
    <citation type="submission" date="2020-04" db="EMBL/GenBank/DDBJ databases">
        <title>Knoellia sp. isolate from air conditioner.</title>
        <authorList>
            <person name="Chea S."/>
            <person name="Kim D.-U."/>
        </authorList>
    </citation>
    <scope>NUCLEOTIDE SEQUENCE [LARGE SCALE GENOMIC DNA]</scope>
    <source>
        <strain evidence="3 4">DB2414S</strain>
    </source>
</reference>
<dbReference type="Pfam" id="PF08275">
    <property type="entry name" value="DNAG_N"/>
    <property type="match status" value="1"/>
</dbReference>
<dbReference type="InterPro" id="IPR050219">
    <property type="entry name" value="DnaG_primase"/>
</dbReference>
<dbReference type="InterPro" id="IPR014862">
    <property type="entry name" value="TrwC"/>
</dbReference>
<dbReference type="NCBIfam" id="NF041492">
    <property type="entry name" value="MobF"/>
    <property type="match status" value="1"/>
</dbReference>
<feature type="domain" description="Toprim" evidence="2">
    <location>
        <begin position="1634"/>
        <end position="1719"/>
    </location>
</feature>
<feature type="compositionally biased region" description="Pro residues" evidence="1">
    <location>
        <begin position="1908"/>
        <end position="1918"/>
    </location>
</feature>
<feature type="region of interest" description="Disordered" evidence="1">
    <location>
        <begin position="1371"/>
        <end position="1416"/>
    </location>
</feature>
<dbReference type="SUPFAM" id="SSF56731">
    <property type="entry name" value="DNA primase core"/>
    <property type="match status" value="1"/>
</dbReference>
<feature type="compositionally biased region" description="Basic and acidic residues" evidence="1">
    <location>
        <begin position="1377"/>
        <end position="1390"/>
    </location>
</feature>
<protein>
    <submittedName>
        <fullName evidence="3">Relaxase domain-containing protein</fullName>
    </submittedName>
</protein>
<dbReference type="Pfam" id="PF13604">
    <property type="entry name" value="AAA_30"/>
    <property type="match status" value="1"/>
</dbReference>
<keyword evidence="4" id="KW-1185">Reference proteome</keyword>
<dbReference type="GO" id="GO:0006269">
    <property type="term" value="P:DNA replication, synthesis of primer"/>
    <property type="evidence" value="ECO:0007669"/>
    <property type="project" value="TreeGrafter"/>
</dbReference>
<gene>
    <name evidence="3" type="ORF">HJG52_13210</name>
</gene>
<dbReference type="Gene3D" id="3.40.50.300">
    <property type="entry name" value="P-loop containing nucleotide triphosphate hydrolases"/>
    <property type="match status" value="2"/>
</dbReference>
<dbReference type="InterPro" id="IPR034151">
    <property type="entry name" value="TOPRIM_DnaG_bac"/>
</dbReference>
<dbReference type="Proteomes" id="UP000588586">
    <property type="component" value="Unassembled WGS sequence"/>
</dbReference>
<evidence type="ECO:0000256" key="1">
    <source>
        <dbReference type="SAM" id="MobiDB-lite"/>
    </source>
</evidence>
<dbReference type="InterPro" id="IPR027417">
    <property type="entry name" value="P-loop_NTPase"/>
</dbReference>
<dbReference type="CDD" id="cd03364">
    <property type="entry name" value="TOPRIM_DnaG_primases"/>
    <property type="match status" value="1"/>
</dbReference>